<feature type="domain" description="T6SS Phospholipase effector Tle1-like catalytic" evidence="2">
    <location>
        <begin position="15"/>
        <end position="375"/>
    </location>
</feature>
<dbReference type="HOGENOM" id="CLU_005049_5_0_1"/>
<dbReference type="GeneID" id="18919010"/>
<dbReference type="InterPro" id="IPR029058">
    <property type="entry name" value="AB_hydrolase_fold"/>
</dbReference>
<dbReference type="RefSeq" id="XP_007401618.1">
    <property type="nucleotide sequence ID" value="XM_007401556.1"/>
</dbReference>
<reference evidence="3 4" key="1">
    <citation type="journal article" date="2012" name="BMC Genomics">
        <title>Comparative genomics of the white-rot fungi, Phanerochaete carnosa and P. chrysosporium, to elucidate the genetic basis of the distinct wood types they colonize.</title>
        <authorList>
            <person name="Suzuki H."/>
            <person name="MacDonald J."/>
            <person name="Syed K."/>
            <person name="Salamov A."/>
            <person name="Hori C."/>
            <person name="Aerts A."/>
            <person name="Henrissat B."/>
            <person name="Wiebenga A."/>
            <person name="vanKuyk P.A."/>
            <person name="Barry K."/>
            <person name="Lindquist E."/>
            <person name="LaButti K."/>
            <person name="Lapidus A."/>
            <person name="Lucas S."/>
            <person name="Coutinho P."/>
            <person name="Gong Y."/>
            <person name="Samejima M."/>
            <person name="Mahadevan R."/>
            <person name="Abou-Zaid M."/>
            <person name="de Vries R.P."/>
            <person name="Igarashi K."/>
            <person name="Yadav J.S."/>
            <person name="Grigoriev I.V."/>
            <person name="Master E.R."/>
        </authorList>
    </citation>
    <scope>NUCLEOTIDE SEQUENCE [LARGE SCALE GENOMIC DNA]</scope>
    <source>
        <strain evidence="3 4">HHB-10118-sp</strain>
    </source>
</reference>
<evidence type="ECO:0000313" key="4">
    <source>
        <dbReference type="Proteomes" id="UP000008370"/>
    </source>
</evidence>
<dbReference type="InParanoid" id="K5UJ17"/>
<feature type="compositionally biased region" description="Basic and acidic residues" evidence="1">
    <location>
        <begin position="257"/>
        <end position="272"/>
    </location>
</feature>
<dbReference type="InterPro" id="IPR018712">
    <property type="entry name" value="Tle1-like_cat"/>
</dbReference>
<dbReference type="KEGG" id="pco:PHACADRAFT_265089"/>
<sequence>MSFDSVASVKPPKTRTLVLCFDGTSNQFDGDNTNVVKLYSLLKKDNTDDQLCYYQPGVGTYFHPGAVQPLFQWGARMLDEAIAWYLDEHVRGGYTFLMQNYRPGDKICIFGFSRGAYTARALAGMLHKIGLLPKDNPEQLPLAYKLFKNCDKNHRELAAGFKRTFCRSVMVEFIGVWDTVASVGLLRSKTLPFTTTNTTIKTFRHALALDERRAKFQPNLYHRLTCDASATVSDLIAIQEDAQPTTSPISAVASFDEENKRARMEADMRAEAEAAQPPPANENQTPADGKKKTRWLKGLFRKTTGPYAKVPCLQGRRAKKHDSIRPLDDPAGDQVETNVLEVWFAGSHGDVGGGCVPNDTPHALSDISLRWMVRQVVQAQCGIAFDSDALRRAGILDAALVPTGFTSPPPPATTPPTLAVKTDALPPNGGRPGDQQPLEAFGYGRASGESTASSGSGKSRAVATDAVPEDADATAPLFDQLRLCRFWWLLELMPTNYCYQDGDGKWHDKWSIHRGRGRHIPDKNPKVHESVKHRMEHPTLNYRPHAQWEPNKEEWVQ</sequence>
<dbReference type="Proteomes" id="UP000008370">
    <property type="component" value="Unassembled WGS sequence"/>
</dbReference>
<evidence type="ECO:0000313" key="3">
    <source>
        <dbReference type="EMBL" id="EKM49551.1"/>
    </source>
</evidence>
<dbReference type="EMBL" id="JH930480">
    <property type="protein sequence ID" value="EKM49551.1"/>
    <property type="molecule type" value="Genomic_DNA"/>
</dbReference>
<feature type="region of interest" description="Disordered" evidence="1">
    <location>
        <begin position="406"/>
        <end position="463"/>
    </location>
</feature>
<dbReference type="OrthoDB" id="3162439at2759"/>
<name>K5UJ17_PHACS</name>
<evidence type="ECO:0000256" key="1">
    <source>
        <dbReference type="SAM" id="MobiDB-lite"/>
    </source>
</evidence>
<keyword evidence="4" id="KW-1185">Reference proteome</keyword>
<dbReference type="SUPFAM" id="SSF53474">
    <property type="entry name" value="alpha/beta-Hydrolases"/>
    <property type="match status" value="1"/>
</dbReference>
<evidence type="ECO:0000259" key="2">
    <source>
        <dbReference type="Pfam" id="PF09994"/>
    </source>
</evidence>
<dbReference type="Pfam" id="PF09994">
    <property type="entry name" value="T6SS_Tle1-like_cat"/>
    <property type="match status" value="1"/>
</dbReference>
<protein>
    <recommendedName>
        <fullName evidence="2">T6SS Phospholipase effector Tle1-like catalytic domain-containing protein</fullName>
    </recommendedName>
</protein>
<dbReference type="AlphaFoldDB" id="K5UJ17"/>
<feature type="region of interest" description="Disordered" evidence="1">
    <location>
        <begin position="247"/>
        <end position="292"/>
    </location>
</feature>
<organism evidence="3 4">
    <name type="scientific">Phanerochaete carnosa (strain HHB-10118-sp)</name>
    <name type="common">White-rot fungus</name>
    <name type="synonym">Peniophora carnosa</name>
    <dbReference type="NCBI Taxonomy" id="650164"/>
    <lineage>
        <taxon>Eukaryota</taxon>
        <taxon>Fungi</taxon>
        <taxon>Dikarya</taxon>
        <taxon>Basidiomycota</taxon>
        <taxon>Agaricomycotina</taxon>
        <taxon>Agaricomycetes</taxon>
        <taxon>Polyporales</taxon>
        <taxon>Phanerochaetaceae</taxon>
        <taxon>Phanerochaete</taxon>
    </lineage>
</organism>
<feature type="compositionally biased region" description="Low complexity" evidence="1">
    <location>
        <begin position="444"/>
        <end position="461"/>
    </location>
</feature>
<accession>K5UJ17</accession>
<dbReference type="PANTHER" id="PTHR33840:SF2">
    <property type="entry name" value="TLE1 PHOSPHOLIPASE DOMAIN-CONTAINING PROTEIN"/>
    <property type="match status" value="1"/>
</dbReference>
<proteinExistence type="predicted"/>
<dbReference type="PANTHER" id="PTHR33840">
    <property type="match status" value="1"/>
</dbReference>
<gene>
    <name evidence="3" type="ORF">PHACADRAFT_265089</name>
</gene>